<organism evidence="1 2">
    <name type="scientific">Phytophthora oleae</name>
    <dbReference type="NCBI Taxonomy" id="2107226"/>
    <lineage>
        <taxon>Eukaryota</taxon>
        <taxon>Sar</taxon>
        <taxon>Stramenopiles</taxon>
        <taxon>Oomycota</taxon>
        <taxon>Peronosporomycetes</taxon>
        <taxon>Peronosporales</taxon>
        <taxon>Peronosporaceae</taxon>
        <taxon>Phytophthora</taxon>
    </lineage>
</organism>
<gene>
    <name evidence="1" type="ORF">V7S43_018604</name>
</gene>
<reference evidence="1 2" key="1">
    <citation type="submission" date="2024-09" db="EMBL/GenBank/DDBJ databases">
        <title>Genome sequencing and assembly of Phytophthora oleae, isolate VK10A, causative agent of rot of olive drupes.</title>
        <authorList>
            <person name="Conti Taguali S."/>
            <person name="Riolo M."/>
            <person name="La Spada F."/>
            <person name="Cacciola S.O."/>
            <person name="Dionisio G."/>
        </authorList>
    </citation>
    <scope>NUCLEOTIDE SEQUENCE [LARGE SCALE GENOMIC DNA]</scope>
    <source>
        <strain evidence="1 2">VK10A</strain>
    </source>
</reference>
<dbReference type="Proteomes" id="UP001632037">
    <property type="component" value="Unassembled WGS sequence"/>
</dbReference>
<keyword evidence="2" id="KW-1185">Reference proteome</keyword>
<sequence>MDDFWGFANSNSECCRVNAKGWYVVIETGNDTYTTLRAQDATLRTSAVTIVPVPGTQHMSSQRW</sequence>
<protein>
    <recommendedName>
        <fullName evidence="3">Ricin B lectin domain-containing protein</fullName>
    </recommendedName>
</protein>
<name>A0ABD3EU28_9STRA</name>
<proteinExistence type="predicted"/>
<evidence type="ECO:0000313" key="2">
    <source>
        <dbReference type="Proteomes" id="UP001632037"/>
    </source>
</evidence>
<accession>A0ABD3EU28</accession>
<comment type="caution">
    <text evidence="1">The sequence shown here is derived from an EMBL/GenBank/DDBJ whole genome shotgun (WGS) entry which is preliminary data.</text>
</comment>
<dbReference type="AlphaFoldDB" id="A0ABD3EU28"/>
<evidence type="ECO:0000313" key="1">
    <source>
        <dbReference type="EMBL" id="KAL3656524.1"/>
    </source>
</evidence>
<dbReference type="EMBL" id="JBIMZQ010000079">
    <property type="protein sequence ID" value="KAL3656524.1"/>
    <property type="molecule type" value="Genomic_DNA"/>
</dbReference>
<evidence type="ECO:0008006" key="3">
    <source>
        <dbReference type="Google" id="ProtNLM"/>
    </source>
</evidence>